<dbReference type="Pfam" id="PF08843">
    <property type="entry name" value="AbiEii"/>
    <property type="match status" value="1"/>
</dbReference>
<proteinExistence type="predicted"/>
<keyword evidence="2" id="KW-1185">Reference proteome</keyword>
<gene>
    <name evidence="1" type="ORF">EI163_14895</name>
</gene>
<dbReference type="EMBL" id="RRZC01000019">
    <property type="protein sequence ID" value="MBE0404829.1"/>
    <property type="molecule type" value="Genomic_DNA"/>
</dbReference>
<name>A0ABR9FEU4_9GAMM</name>
<accession>A0ABR9FEU4</accession>
<comment type="caution">
    <text evidence="1">The sequence shown here is derived from an EMBL/GenBank/DDBJ whole genome shotgun (WGS) entry which is preliminary data.</text>
</comment>
<keyword evidence="1" id="KW-0808">Transferase</keyword>
<sequence length="100" mass="11291">MIESVDFKSLVDQVMKDAALGHMRPVIEKELLHYDLLYALDKESMLDSLVFQGGTSLRLCYGGSRFSEVQSYLTATLRDQLITVQTALGREQSAEPSFRM</sequence>
<protein>
    <submittedName>
        <fullName evidence="1">Nucleotidyl transferase AbiEii/AbiGii toxin family protein</fullName>
    </submittedName>
</protein>
<dbReference type="InterPro" id="IPR014942">
    <property type="entry name" value="AbiEii"/>
</dbReference>
<organism evidence="1 2">
    <name type="scientific">Halomonas citrativorans</name>
    <dbReference type="NCBI Taxonomy" id="2742612"/>
    <lineage>
        <taxon>Bacteria</taxon>
        <taxon>Pseudomonadati</taxon>
        <taxon>Pseudomonadota</taxon>
        <taxon>Gammaproteobacteria</taxon>
        <taxon>Oceanospirillales</taxon>
        <taxon>Halomonadaceae</taxon>
        <taxon>Halomonas</taxon>
    </lineage>
</organism>
<reference evidence="1 2" key="1">
    <citation type="submission" date="2020-07" db="EMBL/GenBank/DDBJ databases">
        <title>Halophilic bacteria isolated from french cheeses.</title>
        <authorList>
            <person name="Kothe C.I."/>
            <person name="Farah-Kraiem B."/>
            <person name="Renault P."/>
            <person name="Dridi B."/>
        </authorList>
    </citation>
    <scope>NUCLEOTIDE SEQUENCE [LARGE SCALE GENOMIC DNA]</scope>
    <source>
        <strain evidence="1 2">FME16</strain>
    </source>
</reference>
<evidence type="ECO:0000313" key="2">
    <source>
        <dbReference type="Proteomes" id="UP000754821"/>
    </source>
</evidence>
<dbReference type="Gene3D" id="3.10.450.620">
    <property type="entry name" value="JHP933, nucleotidyltransferase-like core domain"/>
    <property type="match status" value="1"/>
</dbReference>
<evidence type="ECO:0000313" key="1">
    <source>
        <dbReference type="EMBL" id="MBE0404829.1"/>
    </source>
</evidence>
<dbReference type="Proteomes" id="UP000754821">
    <property type="component" value="Unassembled WGS sequence"/>
</dbReference>
<dbReference type="GO" id="GO:0016740">
    <property type="term" value="F:transferase activity"/>
    <property type="evidence" value="ECO:0007669"/>
    <property type="project" value="UniProtKB-KW"/>
</dbReference>